<evidence type="ECO:0000313" key="1">
    <source>
        <dbReference type="EMBL" id="ALG05335.2"/>
    </source>
</evidence>
<proteinExistence type="predicted"/>
<reference evidence="1" key="1">
    <citation type="submission" date="2016-04" db="EMBL/GenBank/DDBJ databases">
        <title>Exploring the genomic information of specific uncultured soil bacteria through a new metagenomic library-based strategy.</title>
        <authorList>
            <person name="Liu Y."/>
            <person name="Zhang R."/>
        </authorList>
    </citation>
    <scope>NUCLEOTIDE SEQUENCE</scope>
</reference>
<organism evidence="1">
    <name type="scientific">uncultured bacterium 5H7</name>
    <dbReference type="NCBI Taxonomy" id="1701327"/>
    <lineage>
        <taxon>Bacteria</taxon>
        <taxon>environmental samples</taxon>
    </lineage>
</organism>
<dbReference type="Pfam" id="PF02620">
    <property type="entry name" value="YceD"/>
    <property type="match status" value="1"/>
</dbReference>
<sequence>MSGPAAGAPEFSRIVDTRSLGNEALRLEADEGERRALAQRFGIVGIDALTATVELEPVKAGIAAGGRLEARIVQACAISGEDLPVTISEALSLRFVPARGPGRPDEELELDAGDLDEIEFTGTQFDLGEAVAQSLALAIDPFLEGPNAEEFRKNSGYFGEERENPFAALAKLKKQ</sequence>
<evidence type="ECO:0008006" key="2">
    <source>
        <dbReference type="Google" id="ProtNLM"/>
    </source>
</evidence>
<dbReference type="EMBL" id="KT342858">
    <property type="protein sequence ID" value="ALG05335.2"/>
    <property type="molecule type" value="Genomic_DNA"/>
</dbReference>
<dbReference type="InterPro" id="IPR003772">
    <property type="entry name" value="YceD"/>
</dbReference>
<protein>
    <recommendedName>
        <fullName evidence="2">DNA-binding protein</fullName>
    </recommendedName>
</protein>
<accession>A0A0N9HTL4</accession>
<name>A0A0N9HTL4_9BACT</name>
<dbReference type="AlphaFoldDB" id="A0A0N9HTL4"/>
<gene>
    <name evidence="1" type="ORF">5H7_034</name>
</gene>